<dbReference type="OrthoDB" id="428895at2759"/>
<evidence type="ECO:0000256" key="1">
    <source>
        <dbReference type="ARBA" id="ARBA00025758"/>
    </source>
</evidence>
<feature type="compositionally biased region" description="Acidic residues" evidence="2">
    <location>
        <begin position="356"/>
        <end position="380"/>
    </location>
</feature>
<dbReference type="Gene3D" id="1.20.58.1070">
    <property type="match status" value="1"/>
</dbReference>
<dbReference type="Proteomes" id="UP000799429">
    <property type="component" value="Unassembled WGS sequence"/>
</dbReference>
<feature type="region of interest" description="Disordered" evidence="2">
    <location>
        <begin position="395"/>
        <end position="440"/>
    </location>
</feature>
<dbReference type="Pfam" id="PF04938">
    <property type="entry name" value="SIP1"/>
    <property type="match status" value="1"/>
</dbReference>
<evidence type="ECO:0000313" key="4">
    <source>
        <dbReference type="Proteomes" id="UP000799429"/>
    </source>
</evidence>
<dbReference type="EMBL" id="MU006095">
    <property type="protein sequence ID" value="KAF2839081.1"/>
    <property type="molecule type" value="Genomic_DNA"/>
</dbReference>
<organism evidence="3 4">
    <name type="scientific">Patellaria atrata CBS 101060</name>
    <dbReference type="NCBI Taxonomy" id="1346257"/>
    <lineage>
        <taxon>Eukaryota</taxon>
        <taxon>Fungi</taxon>
        <taxon>Dikarya</taxon>
        <taxon>Ascomycota</taxon>
        <taxon>Pezizomycotina</taxon>
        <taxon>Dothideomycetes</taxon>
        <taxon>Dothideomycetes incertae sedis</taxon>
        <taxon>Patellariales</taxon>
        <taxon>Patellariaceae</taxon>
        <taxon>Patellaria</taxon>
    </lineage>
</organism>
<dbReference type="AlphaFoldDB" id="A0A9P4VMV8"/>
<keyword evidence="4" id="KW-1185">Reference proteome</keyword>
<protein>
    <submittedName>
        <fullName evidence="3">Uncharacterized protein</fullName>
    </submittedName>
</protein>
<dbReference type="PANTHER" id="PTHR12794:SF0">
    <property type="entry name" value="GEM-ASSOCIATED PROTEIN 2"/>
    <property type="match status" value="1"/>
</dbReference>
<comment type="caution">
    <text evidence="3">The sequence shown here is derived from an EMBL/GenBank/DDBJ whole genome shotgun (WGS) entry which is preliminary data.</text>
</comment>
<accession>A0A9P4VMV8</accession>
<gene>
    <name evidence="3" type="ORF">M501DRAFT_1031227</name>
</gene>
<comment type="similarity">
    <text evidence="1">Belongs to the gemin-2 family.</text>
</comment>
<evidence type="ECO:0000256" key="2">
    <source>
        <dbReference type="SAM" id="MobiDB-lite"/>
    </source>
</evidence>
<reference evidence="3" key="1">
    <citation type="journal article" date="2020" name="Stud. Mycol.">
        <title>101 Dothideomycetes genomes: a test case for predicting lifestyles and emergence of pathogens.</title>
        <authorList>
            <person name="Haridas S."/>
            <person name="Albert R."/>
            <person name="Binder M."/>
            <person name="Bloem J."/>
            <person name="Labutti K."/>
            <person name="Salamov A."/>
            <person name="Andreopoulos B."/>
            <person name="Baker S."/>
            <person name="Barry K."/>
            <person name="Bills G."/>
            <person name="Bluhm B."/>
            <person name="Cannon C."/>
            <person name="Castanera R."/>
            <person name="Culley D."/>
            <person name="Daum C."/>
            <person name="Ezra D."/>
            <person name="Gonzalez J."/>
            <person name="Henrissat B."/>
            <person name="Kuo A."/>
            <person name="Liang C."/>
            <person name="Lipzen A."/>
            <person name="Lutzoni F."/>
            <person name="Magnuson J."/>
            <person name="Mondo S."/>
            <person name="Nolan M."/>
            <person name="Ohm R."/>
            <person name="Pangilinan J."/>
            <person name="Park H.-J."/>
            <person name="Ramirez L."/>
            <person name="Alfaro M."/>
            <person name="Sun H."/>
            <person name="Tritt A."/>
            <person name="Yoshinaga Y."/>
            <person name="Zwiers L.-H."/>
            <person name="Turgeon B."/>
            <person name="Goodwin S."/>
            <person name="Spatafora J."/>
            <person name="Crous P."/>
            <person name="Grigoriev I."/>
        </authorList>
    </citation>
    <scope>NUCLEOTIDE SEQUENCE</scope>
    <source>
        <strain evidence="3">CBS 101060</strain>
    </source>
</reference>
<proteinExistence type="inferred from homology"/>
<name>A0A9P4VMV8_9PEZI</name>
<dbReference type="GO" id="GO:0032797">
    <property type="term" value="C:SMN complex"/>
    <property type="evidence" value="ECO:0007669"/>
    <property type="project" value="TreeGrafter"/>
</dbReference>
<feature type="region of interest" description="Disordered" evidence="2">
    <location>
        <begin position="346"/>
        <end position="381"/>
    </location>
</feature>
<dbReference type="GO" id="GO:0005634">
    <property type="term" value="C:nucleus"/>
    <property type="evidence" value="ECO:0007669"/>
    <property type="project" value="TreeGrafter"/>
</dbReference>
<evidence type="ECO:0000313" key="3">
    <source>
        <dbReference type="EMBL" id="KAF2839081.1"/>
    </source>
</evidence>
<dbReference type="PANTHER" id="PTHR12794">
    <property type="entry name" value="GEMIN2"/>
    <property type="match status" value="1"/>
</dbReference>
<dbReference type="GO" id="GO:0000387">
    <property type="term" value="P:spliceosomal snRNP assembly"/>
    <property type="evidence" value="ECO:0007669"/>
    <property type="project" value="InterPro"/>
</dbReference>
<sequence>MDALSNKKRKLDPEDATLGVNLAVTKDGAPYNKLQRPDNYGSFANDHPKAIQPQTGVDENPGVDNAASTLEADIPGFPEAPKWKNKRHGARFNAQFNTHYGQYGFIPVLENVGSDEEREAEEDDAMTYLRAVRDEAATVPSVLKAAPTTTSDIDDDLYNSGIGDARGYYSDGAYVAAPTVTIGPVHPSLPEEASDYNFDPAVPPRIYPQEAYYTRLFTMFSRLRQTLHSTPSAASLSALTENQPITMPRNHYPAHTAWVHILRTVSPVPAQLAAMDVDTTLRILSLIKNRMKRDKNLPPSLSRWLWGLLARLPEAGVMVNEQVHVVRELGKRAVWVRCGLNSDLREGTMALGGSEGDGDEDEDEDEDADPEVKEEPDDEKADIHAQLDAEIAIQPTPDEAAMSTQHLELKKEQDSDEDIPPPAREGPIRNQFPGTTPEEPDAYPDANTLATLDMIITVAADLYGQRDLLEWRENWDAERVDGIKTEV</sequence>
<dbReference type="InterPro" id="IPR035426">
    <property type="entry name" value="Gemin2/Brr1"/>
</dbReference>